<keyword evidence="1" id="KW-0472">Membrane</keyword>
<gene>
    <name evidence="2" type="ORF">GJV77_02605</name>
</gene>
<evidence type="ECO:0000313" key="2">
    <source>
        <dbReference type="EMBL" id="MTH28815.1"/>
    </source>
</evidence>
<dbReference type="Gene3D" id="1.10.150.320">
    <property type="entry name" value="Photosystem II 12 kDa extrinsic protein"/>
    <property type="match status" value="1"/>
</dbReference>
<keyword evidence="1" id="KW-0812">Transmembrane</keyword>
<feature type="transmembrane region" description="Helical" evidence="1">
    <location>
        <begin position="20"/>
        <end position="39"/>
    </location>
</feature>
<sequence length="299" mass="35527">MFEAQHKKWFYYSKTQRRGLVIFDCIFLLLQGVFFYNHYRFNNSSSVTQLLELNESEISLYEKRMDSLALLAQKRSDTIYPFNPNFISDYKGFTLGTSVDEIDRLHAFRALNKYVNSAKGFQQLTKVFDEWLAKYSRYFKFPDWVDNPKRYTKSQGYPVIKEKDIVPSCINSATVDDLQKIRGIGPYYAEKIIKDREKYGGYVHMDQLKFVYGLKDEVLEQLYLHYKVFSPPQVIQMNVNKASINELKTLPYLNYYIAREIVKYRSMNEDILNKEQLKQIENFPLDKIDIISLYLDFTN</sequence>
<reference evidence="2 3" key="1">
    <citation type="journal article" date="2006" name="Int. J. Syst. Evol. Microbiol.">
        <title>Myroides pelagicus sp. nov., isolated from seawater in Thailand.</title>
        <authorList>
            <person name="Yoon J."/>
            <person name="Maneerat S."/>
            <person name="Kawai F."/>
            <person name="Yokota A."/>
        </authorList>
    </citation>
    <scope>NUCLEOTIDE SEQUENCE [LARGE SCALE GENOMIC DNA]</scope>
    <source>
        <strain evidence="2 3">SM1T</strain>
    </source>
</reference>
<proteinExistence type="predicted"/>
<evidence type="ECO:0000313" key="3">
    <source>
        <dbReference type="Proteomes" id="UP000488936"/>
    </source>
</evidence>
<keyword evidence="3" id="KW-1185">Reference proteome</keyword>
<accession>A0A7K1GIT6</accession>
<dbReference type="SUPFAM" id="SSF47781">
    <property type="entry name" value="RuvA domain 2-like"/>
    <property type="match status" value="2"/>
</dbReference>
<dbReference type="AlphaFoldDB" id="A0A7K1GIT6"/>
<name>A0A7K1GIT6_9FLAO</name>
<protein>
    <submittedName>
        <fullName evidence="2">Competence protein ComEA</fullName>
    </submittedName>
</protein>
<dbReference type="InterPro" id="IPR010994">
    <property type="entry name" value="RuvA_2-like"/>
</dbReference>
<dbReference type="RefSeq" id="WP_155034797.1">
    <property type="nucleotide sequence ID" value="NZ_JAYMMG010000010.1"/>
</dbReference>
<keyword evidence="1" id="KW-1133">Transmembrane helix</keyword>
<comment type="caution">
    <text evidence="2">The sequence shown here is derived from an EMBL/GenBank/DDBJ whole genome shotgun (WGS) entry which is preliminary data.</text>
</comment>
<dbReference type="PANTHER" id="PTHR21180">
    <property type="entry name" value="ENDONUCLEASE/EXONUCLEASE/PHOSPHATASE FAMILY DOMAIN-CONTAINING PROTEIN 1"/>
    <property type="match status" value="1"/>
</dbReference>
<dbReference type="Proteomes" id="UP000488936">
    <property type="component" value="Unassembled WGS sequence"/>
</dbReference>
<evidence type="ECO:0000256" key="1">
    <source>
        <dbReference type="SAM" id="Phobius"/>
    </source>
</evidence>
<dbReference type="PANTHER" id="PTHR21180:SF32">
    <property type="entry name" value="ENDONUCLEASE_EXONUCLEASE_PHOSPHATASE FAMILY DOMAIN-CONTAINING PROTEIN 1"/>
    <property type="match status" value="1"/>
</dbReference>
<dbReference type="EMBL" id="WMJY01000003">
    <property type="protein sequence ID" value="MTH28815.1"/>
    <property type="molecule type" value="Genomic_DNA"/>
</dbReference>
<dbReference type="InterPro" id="IPR051675">
    <property type="entry name" value="Endo/Exo/Phosphatase_dom_1"/>
</dbReference>
<dbReference type="Gene3D" id="1.10.150.280">
    <property type="entry name" value="AF1531-like domain"/>
    <property type="match status" value="1"/>
</dbReference>
<dbReference type="Pfam" id="PF12836">
    <property type="entry name" value="HHH_3"/>
    <property type="match status" value="2"/>
</dbReference>
<organism evidence="2 3">
    <name type="scientific">Myroides pelagicus</name>
    <dbReference type="NCBI Taxonomy" id="270914"/>
    <lineage>
        <taxon>Bacteria</taxon>
        <taxon>Pseudomonadati</taxon>
        <taxon>Bacteroidota</taxon>
        <taxon>Flavobacteriia</taxon>
        <taxon>Flavobacteriales</taxon>
        <taxon>Flavobacteriaceae</taxon>
        <taxon>Myroides</taxon>
    </lineage>
</organism>
<dbReference type="OrthoDB" id="981124at2"/>